<keyword evidence="5" id="KW-0418">Kinase</keyword>
<dbReference type="PROSITE" id="PS50109">
    <property type="entry name" value="HIS_KIN"/>
    <property type="match status" value="1"/>
</dbReference>
<evidence type="ECO:0000256" key="2">
    <source>
        <dbReference type="ARBA" id="ARBA00012438"/>
    </source>
</evidence>
<dbReference type="SMART" id="SM00091">
    <property type="entry name" value="PAS"/>
    <property type="match status" value="2"/>
</dbReference>
<accession>A0ABQ4PWF6</accession>
<dbReference type="SMART" id="SM00388">
    <property type="entry name" value="HisKA"/>
    <property type="match status" value="1"/>
</dbReference>
<dbReference type="InterPro" id="IPR035965">
    <property type="entry name" value="PAS-like_dom_sf"/>
</dbReference>
<dbReference type="InterPro" id="IPR036890">
    <property type="entry name" value="HATPase_C_sf"/>
</dbReference>
<evidence type="ECO:0000256" key="5">
    <source>
        <dbReference type="ARBA" id="ARBA00022777"/>
    </source>
</evidence>
<dbReference type="SMART" id="SM00387">
    <property type="entry name" value="HATPase_c"/>
    <property type="match status" value="1"/>
</dbReference>
<reference evidence="9" key="2">
    <citation type="journal article" date="2023" name="ISME Commun">
        <title>Characterization of a bloom-associated alphaproteobacterial lineage, 'Candidatus Phycosocius': insights into freshwater algal-bacterial interactions.</title>
        <authorList>
            <person name="Tanabe Y."/>
            <person name="Yamaguchi H."/>
            <person name="Yoshida M."/>
            <person name="Kai A."/>
            <person name="Okazaki Y."/>
        </authorList>
    </citation>
    <scope>NUCLEOTIDE SEQUENCE</scope>
    <source>
        <strain evidence="9">BOTRYCO-1</strain>
    </source>
</reference>
<dbReference type="Gene3D" id="3.30.565.10">
    <property type="entry name" value="Histidine kinase-like ATPase, C-terminal domain"/>
    <property type="match status" value="1"/>
</dbReference>
<keyword evidence="3" id="KW-0597">Phosphoprotein</keyword>
<protein>
    <recommendedName>
        <fullName evidence="2">histidine kinase</fullName>
        <ecNumber evidence="2">2.7.13.3</ecNumber>
    </recommendedName>
</protein>
<feature type="transmembrane region" description="Helical" evidence="7">
    <location>
        <begin position="252"/>
        <end position="276"/>
    </location>
</feature>
<keyword evidence="10" id="KW-1185">Reference proteome</keyword>
<gene>
    <name evidence="9" type="primary">pleC</name>
    <name evidence="9" type="ORF">PsB1_1430</name>
</gene>
<dbReference type="Pfam" id="PF00512">
    <property type="entry name" value="HisKA"/>
    <property type="match status" value="1"/>
</dbReference>
<dbReference type="SUPFAM" id="SSF47384">
    <property type="entry name" value="Homodimeric domain of signal transducing histidine kinase"/>
    <property type="match status" value="1"/>
</dbReference>
<dbReference type="InterPro" id="IPR000014">
    <property type="entry name" value="PAS"/>
</dbReference>
<feature type="domain" description="Histidine kinase" evidence="8">
    <location>
        <begin position="579"/>
        <end position="798"/>
    </location>
</feature>
<dbReference type="SUPFAM" id="SSF55785">
    <property type="entry name" value="PYP-like sensor domain (PAS domain)"/>
    <property type="match status" value="2"/>
</dbReference>
<dbReference type="EC" id="2.7.13.3" evidence="2"/>
<dbReference type="Gene3D" id="3.30.450.20">
    <property type="entry name" value="PAS domain"/>
    <property type="match status" value="2"/>
</dbReference>
<dbReference type="SUPFAM" id="SSF55874">
    <property type="entry name" value="ATPase domain of HSP90 chaperone/DNA topoisomerase II/histidine kinase"/>
    <property type="match status" value="1"/>
</dbReference>
<reference evidence="9" key="1">
    <citation type="submission" date="2021-05" db="EMBL/GenBank/DDBJ databases">
        <authorList>
            <person name="Tanabe Y."/>
        </authorList>
    </citation>
    <scope>NUCLEOTIDE SEQUENCE</scope>
    <source>
        <strain evidence="9">BOTRYCO-1</strain>
    </source>
</reference>
<organism evidence="9 10">
    <name type="scientific">Candidatus Phycosocius spiralis</name>
    <dbReference type="NCBI Taxonomy" id="2815099"/>
    <lineage>
        <taxon>Bacteria</taxon>
        <taxon>Pseudomonadati</taxon>
        <taxon>Pseudomonadota</taxon>
        <taxon>Alphaproteobacteria</taxon>
        <taxon>Caulobacterales</taxon>
        <taxon>Caulobacterales incertae sedis</taxon>
        <taxon>Candidatus Phycosocius</taxon>
    </lineage>
</organism>
<keyword evidence="7" id="KW-0472">Membrane</keyword>
<keyword evidence="4" id="KW-0808">Transferase</keyword>
<dbReference type="PRINTS" id="PR00344">
    <property type="entry name" value="BCTRLSENSOR"/>
</dbReference>
<comment type="catalytic activity">
    <reaction evidence="1">
        <text>ATP + protein L-histidine = ADP + protein N-phospho-L-histidine.</text>
        <dbReference type="EC" id="2.7.13.3"/>
    </reaction>
</comment>
<evidence type="ECO:0000313" key="9">
    <source>
        <dbReference type="EMBL" id="GIU67276.1"/>
    </source>
</evidence>
<keyword evidence="7" id="KW-0812">Transmembrane</keyword>
<keyword evidence="6" id="KW-0175">Coiled coil</keyword>
<feature type="transmembrane region" description="Helical" evidence="7">
    <location>
        <begin position="15"/>
        <end position="35"/>
    </location>
</feature>
<dbReference type="Gene3D" id="1.10.287.130">
    <property type="match status" value="1"/>
</dbReference>
<dbReference type="Pfam" id="PF02518">
    <property type="entry name" value="HATPase_c"/>
    <property type="match status" value="1"/>
</dbReference>
<proteinExistence type="predicted"/>
<dbReference type="Proteomes" id="UP001161064">
    <property type="component" value="Unassembled WGS sequence"/>
</dbReference>
<dbReference type="InterPro" id="IPR003661">
    <property type="entry name" value="HisK_dim/P_dom"/>
</dbReference>
<evidence type="ECO:0000256" key="6">
    <source>
        <dbReference type="SAM" id="Coils"/>
    </source>
</evidence>
<keyword evidence="7" id="KW-1133">Transmembrane helix</keyword>
<dbReference type="EMBL" id="BPFZ01000008">
    <property type="protein sequence ID" value="GIU67276.1"/>
    <property type="molecule type" value="Genomic_DNA"/>
</dbReference>
<evidence type="ECO:0000256" key="7">
    <source>
        <dbReference type="SAM" id="Phobius"/>
    </source>
</evidence>
<dbReference type="InterPro" id="IPR003594">
    <property type="entry name" value="HATPase_dom"/>
</dbReference>
<dbReference type="InterPro" id="IPR004358">
    <property type="entry name" value="Sig_transdc_His_kin-like_C"/>
</dbReference>
<dbReference type="CDD" id="cd00082">
    <property type="entry name" value="HisKA"/>
    <property type="match status" value="1"/>
</dbReference>
<evidence type="ECO:0000313" key="10">
    <source>
        <dbReference type="Proteomes" id="UP001161064"/>
    </source>
</evidence>
<evidence type="ECO:0000259" key="8">
    <source>
        <dbReference type="PROSITE" id="PS50109"/>
    </source>
</evidence>
<evidence type="ECO:0000256" key="1">
    <source>
        <dbReference type="ARBA" id="ARBA00000085"/>
    </source>
</evidence>
<evidence type="ECO:0000256" key="4">
    <source>
        <dbReference type="ARBA" id="ARBA00022679"/>
    </source>
</evidence>
<name>A0ABQ4PWF6_9PROT</name>
<dbReference type="PANTHER" id="PTHR43047:SF72">
    <property type="entry name" value="OSMOSENSING HISTIDINE PROTEIN KINASE SLN1"/>
    <property type="match status" value="1"/>
</dbReference>
<dbReference type="InterPro" id="IPR005467">
    <property type="entry name" value="His_kinase_dom"/>
</dbReference>
<dbReference type="PANTHER" id="PTHR43047">
    <property type="entry name" value="TWO-COMPONENT HISTIDINE PROTEIN KINASE"/>
    <property type="match status" value="1"/>
</dbReference>
<evidence type="ECO:0000256" key="3">
    <source>
        <dbReference type="ARBA" id="ARBA00022553"/>
    </source>
</evidence>
<comment type="caution">
    <text evidence="9">The sequence shown here is derived from an EMBL/GenBank/DDBJ whole genome shotgun (WGS) entry which is preliminary data.</text>
</comment>
<dbReference type="InterPro" id="IPR036097">
    <property type="entry name" value="HisK_dim/P_sf"/>
</dbReference>
<feature type="coiled-coil region" evidence="6">
    <location>
        <begin position="524"/>
        <end position="572"/>
    </location>
</feature>
<sequence>MVAKHAKNHVIDQQWPTVICLCLCGIFAALVLLLAKRDYDAIRNQAKQNAALEAKLILERLDTSTSIAQASLNAVQQLGVMKAIETAAAAPGIQAIAGFDASGALIAQGTAASGDIGALATVSPLTKQDSWRGALASEASASVNAIAVKTADGGTIAAFVTLPNLEVFGLGSRIGIGNSTGALLRVQPMFKSPQTKLTASAFGIKHLPPKGSSLALFGQDLDGQSIILGIASSQSGMISYVARDRGPMDLAILRSAILFGLLFLGPVIAGAGIWIITQRQALRFATNRSQLREVEQRLRVAIEGARCGVWDWDITHDQVFLSKRLAHIFGLPGAGRFAAQSIFNALDSKDQACLRAALAASAQKGVLDVVLQVKWAKGVKHVQLRGRAVKDRQNPALTRAIGVSIDVSDARRTEERLIQTERRLNDTISSISGPFALWSKERRLVLWNDGFAKTFGLSAAVLQQGASYHQVSAAAAKCVKSQRPDRYDELAQEIELDNGVWIQLVERETFDGGLVSIGIDITPLKEIEENIRRSERQMRSVVVELERSEHKASELAEKYNIERQRAEEASNAKSGFLANMSHELRTPLNAINGFSEIMVQQLYGPLGDRRYLTYATDILNSGKHLLELINDVLDMAKVEAGKFKIYPKPMDLHESIEQAIRLVRGRAEEKRISLVTELNEDGEMIGDARAIKQIMINLLTNAIKFTAPNGKILVQIKNNLDEVIIRVIDNGVGINQEDLPRLTRPFEQVENEHARSNQGSGLGLALSRSFAELHGGSLSIASEVGVGTMVIVSLPRLAVAEQEAA</sequence>